<evidence type="ECO:0000313" key="5">
    <source>
        <dbReference type="EMBL" id="MDR5651457.1"/>
    </source>
</evidence>
<comment type="catalytic activity">
    <reaction evidence="4">
        <text>alpha,alpha-trehalose 6-phosphate + H2O = alpha,alpha-trehalose + phosphate</text>
        <dbReference type="Rhea" id="RHEA:23420"/>
        <dbReference type="ChEBI" id="CHEBI:15377"/>
        <dbReference type="ChEBI" id="CHEBI:16551"/>
        <dbReference type="ChEBI" id="CHEBI:43474"/>
        <dbReference type="ChEBI" id="CHEBI:58429"/>
        <dbReference type="EC" id="3.1.3.12"/>
    </reaction>
</comment>
<reference evidence="5 6" key="1">
    <citation type="submission" date="2023-09" db="EMBL/GenBank/DDBJ databases">
        <title>Xinfangfangia sedmenti sp. nov., isolated the sedment.</title>
        <authorList>
            <person name="Xu L."/>
        </authorList>
    </citation>
    <scope>NUCLEOTIDE SEQUENCE [LARGE SCALE GENOMIC DNA]</scope>
    <source>
        <strain evidence="5 6">LG-4</strain>
    </source>
</reference>
<dbReference type="Pfam" id="PF02358">
    <property type="entry name" value="Trehalose_PPase"/>
    <property type="match status" value="1"/>
</dbReference>
<keyword evidence="4" id="KW-0479">Metal-binding</keyword>
<evidence type="ECO:0000313" key="6">
    <source>
        <dbReference type="Proteomes" id="UP001247754"/>
    </source>
</evidence>
<comment type="cofactor">
    <cofactor evidence="4">
        <name>Mg(2+)</name>
        <dbReference type="ChEBI" id="CHEBI:18420"/>
    </cofactor>
</comment>
<dbReference type="InterPro" id="IPR006379">
    <property type="entry name" value="HAD-SF_hydro_IIB"/>
</dbReference>
<evidence type="ECO:0000256" key="2">
    <source>
        <dbReference type="ARBA" id="ARBA00008770"/>
    </source>
</evidence>
<proteinExistence type="inferred from homology"/>
<comment type="function">
    <text evidence="4">Removes the phosphate from trehalose 6-phosphate to produce free trehalose.</text>
</comment>
<dbReference type="Gene3D" id="3.30.70.1020">
    <property type="entry name" value="Trehalose-6-phosphate phosphatase related protein, domain 2"/>
    <property type="match status" value="1"/>
</dbReference>
<name>A0ABU1F3M3_9RHOB</name>
<dbReference type="EMBL" id="JAVKPH010000002">
    <property type="protein sequence ID" value="MDR5651457.1"/>
    <property type="molecule type" value="Genomic_DNA"/>
</dbReference>
<accession>A0ABU1F3M3</accession>
<keyword evidence="3 4" id="KW-0378">Hydrolase</keyword>
<dbReference type="InterPro" id="IPR023214">
    <property type="entry name" value="HAD_sf"/>
</dbReference>
<keyword evidence="6" id="KW-1185">Reference proteome</keyword>
<keyword evidence="4" id="KW-0460">Magnesium</keyword>
<gene>
    <name evidence="5" type="primary">otsB</name>
    <name evidence="5" type="ORF">RGD00_02495</name>
</gene>
<dbReference type="RefSeq" id="WP_310455900.1">
    <property type="nucleotide sequence ID" value="NZ_JAVKPH010000002.1"/>
</dbReference>
<dbReference type="InterPro" id="IPR036412">
    <property type="entry name" value="HAD-like_sf"/>
</dbReference>
<dbReference type="SUPFAM" id="SSF56784">
    <property type="entry name" value="HAD-like"/>
    <property type="match status" value="1"/>
</dbReference>
<dbReference type="Gene3D" id="3.40.50.1000">
    <property type="entry name" value="HAD superfamily/HAD-like"/>
    <property type="match status" value="1"/>
</dbReference>
<comment type="pathway">
    <text evidence="1 4">Glycan biosynthesis; trehalose biosynthesis.</text>
</comment>
<dbReference type="GO" id="GO:0004805">
    <property type="term" value="F:trehalose-phosphatase activity"/>
    <property type="evidence" value="ECO:0007669"/>
    <property type="project" value="UniProtKB-EC"/>
</dbReference>
<dbReference type="EC" id="3.1.3.12" evidence="4"/>
<evidence type="ECO:0000256" key="3">
    <source>
        <dbReference type="ARBA" id="ARBA00022801"/>
    </source>
</evidence>
<comment type="similarity">
    <text evidence="2 4">Belongs to the trehalose phosphatase family.</text>
</comment>
<dbReference type="PANTHER" id="PTHR43768">
    <property type="entry name" value="TREHALOSE 6-PHOSPHATE PHOSPHATASE"/>
    <property type="match status" value="1"/>
</dbReference>
<sequence>MPDPVSSLLAALREGDDARGWAWFLDLDGTLIDLAPRPGDVVCPPGLTATLAALDAGAAGALAIVTGRSADFAAALLGTRAFTIAGLHGAEIRLGERLGGGQPTAAPARPPAPAADHAAAAARAMPGVIFEDKGAAFALHFRLAPRMEARVAQAMDEALALAGAGYRLRPGKAVVELCPAGADKGAALRRLMRHPAFRARRPFAAGDDLTDEAMFAAADDLGGLSLRIGAGNGETRARHALPSPAAMRELLSRMVQPRA</sequence>
<dbReference type="PANTHER" id="PTHR43768:SF3">
    <property type="entry name" value="TREHALOSE 6-PHOSPHATE PHOSPHATASE"/>
    <property type="match status" value="1"/>
</dbReference>
<dbReference type="Proteomes" id="UP001247754">
    <property type="component" value="Unassembled WGS sequence"/>
</dbReference>
<protein>
    <recommendedName>
        <fullName evidence="4">Trehalose 6-phosphate phosphatase</fullName>
        <ecNumber evidence="4">3.1.3.12</ecNumber>
    </recommendedName>
</protein>
<evidence type="ECO:0000256" key="1">
    <source>
        <dbReference type="ARBA" id="ARBA00005199"/>
    </source>
</evidence>
<comment type="caution">
    <text evidence="5">The sequence shown here is derived from an EMBL/GenBank/DDBJ whole genome shotgun (WGS) entry which is preliminary data.</text>
</comment>
<evidence type="ECO:0000256" key="4">
    <source>
        <dbReference type="RuleBase" id="RU361117"/>
    </source>
</evidence>
<dbReference type="NCBIfam" id="TIGR01484">
    <property type="entry name" value="HAD-SF-IIB"/>
    <property type="match status" value="1"/>
</dbReference>
<organism evidence="5 6">
    <name type="scientific">Ruixingdingia sedimenti</name>
    <dbReference type="NCBI Taxonomy" id="3073604"/>
    <lineage>
        <taxon>Bacteria</taxon>
        <taxon>Pseudomonadati</taxon>
        <taxon>Pseudomonadota</taxon>
        <taxon>Alphaproteobacteria</taxon>
        <taxon>Rhodobacterales</taxon>
        <taxon>Paracoccaceae</taxon>
        <taxon>Ruixingdingia</taxon>
    </lineage>
</organism>
<dbReference type="NCBIfam" id="TIGR00685">
    <property type="entry name" value="T6PP"/>
    <property type="match status" value="1"/>
</dbReference>
<dbReference type="InterPro" id="IPR044651">
    <property type="entry name" value="OTSB-like"/>
</dbReference>
<dbReference type="InterPro" id="IPR003337">
    <property type="entry name" value="Trehalose_PPase"/>
</dbReference>